<dbReference type="Gene3D" id="1.10.510.10">
    <property type="entry name" value="Transferase(Phosphotransferase) domain 1"/>
    <property type="match status" value="1"/>
</dbReference>
<dbReference type="InterPro" id="IPR011009">
    <property type="entry name" value="Kinase-like_dom_sf"/>
</dbReference>
<sequence>LAGPIRYFRQQLQWAECCTKSLTLVSSEYARGDHASTYGDVYSFGIVLLETLTGKRPTDHLFVNELNIVSFVERSFPDKILDVIDTPLQDDVKSTHVNMVTENGAYQCLFPLLQVALSCTRHYYR</sequence>
<dbReference type="PANTHER" id="PTHR48055">
    <property type="entry name" value="LEUCINE-RICH REPEAT RECEPTOR PROTEIN KINASE EMS1"/>
    <property type="match status" value="1"/>
</dbReference>
<evidence type="ECO:0000313" key="1">
    <source>
        <dbReference type="EMBL" id="OEL14349.1"/>
    </source>
</evidence>
<dbReference type="STRING" id="888268.A0A1E5UN96"/>
<dbReference type="AlphaFoldDB" id="A0A1E5UN96"/>
<feature type="non-terminal residue" evidence="1">
    <location>
        <position position="1"/>
    </location>
</feature>
<keyword evidence="2" id="KW-1185">Reference proteome</keyword>
<dbReference type="OrthoDB" id="597908at2759"/>
<gene>
    <name evidence="1" type="ORF">BAE44_0024632</name>
</gene>
<proteinExistence type="predicted"/>
<dbReference type="SUPFAM" id="SSF56112">
    <property type="entry name" value="Protein kinase-like (PK-like)"/>
    <property type="match status" value="1"/>
</dbReference>
<dbReference type="EMBL" id="LWDX02070339">
    <property type="protein sequence ID" value="OEL14349.1"/>
    <property type="molecule type" value="Genomic_DNA"/>
</dbReference>
<comment type="caution">
    <text evidence="1">The sequence shown here is derived from an EMBL/GenBank/DDBJ whole genome shotgun (WGS) entry which is preliminary data.</text>
</comment>
<accession>A0A1E5UN96</accession>
<dbReference type="Proteomes" id="UP000095767">
    <property type="component" value="Unassembled WGS sequence"/>
</dbReference>
<dbReference type="InterPro" id="IPR051564">
    <property type="entry name" value="LRR_receptor-like_kinase"/>
</dbReference>
<evidence type="ECO:0008006" key="3">
    <source>
        <dbReference type="Google" id="ProtNLM"/>
    </source>
</evidence>
<dbReference type="GO" id="GO:0016020">
    <property type="term" value="C:membrane"/>
    <property type="evidence" value="ECO:0007669"/>
    <property type="project" value="TreeGrafter"/>
</dbReference>
<evidence type="ECO:0000313" key="2">
    <source>
        <dbReference type="Proteomes" id="UP000095767"/>
    </source>
</evidence>
<name>A0A1E5UN96_9POAL</name>
<organism evidence="1 2">
    <name type="scientific">Dichanthelium oligosanthes</name>
    <dbReference type="NCBI Taxonomy" id="888268"/>
    <lineage>
        <taxon>Eukaryota</taxon>
        <taxon>Viridiplantae</taxon>
        <taxon>Streptophyta</taxon>
        <taxon>Embryophyta</taxon>
        <taxon>Tracheophyta</taxon>
        <taxon>Spermatophyta</taxon>
        <taxon>Magnoliopsida</taxon>
        <taxon>Liliopsida</taxon>
        <taxon>Poales</taxon>
        <taxon>Poaceae</taxon>
        <taxon>PACMAD clade</taxon>
        <taxon>Panicoideae</taxon>
        <taxon>Panicodae</taxon>
        <taxon>Paniceae</taxon>
        <taxon>Dichantheliinae</taxon>
        <taxon>Dichanthelium</taxon>
    </lineage>
</organism>
<protein>
    <recommendedName>
        <fullName evidence="3">Serine-threonine/tyrosine-protein kinase catalytic domain-containing protein</fullName>
    </recommendedName>
</protein>
<dbReference type="PANTHER" id="PTHR48055:SF50">
    <property type="entry name" value="PROTEIN KINASE DOMAIN-CONTAINING PROTEIN"/>
    <property type="match status" value="1"/>
</dbReference>
<reference evidence="1 2" key="1">
    <citation type="submission" date="2016-09" db="EMBL/GenBank/DDBJ databases">
        <title>The draft genome of Dichanthelium oligosanthes: A C3 panicoid grass species.</title>
        <authorList>
            <person name="Studer A.J."/>
            <person name="Schnable J.C."/>
            <person name="Brutnell T.P."/>
        </authorList>
    </citation>
    <scope>NUCLEOTIDE SEQUENCE [LARGE SCALE GENOMIC DNA]</scope>
    <source>
        <strain evidence="2">cv. Kellogg 1175</strain>
        <tissue evidence="1">Leaf</tissue>
    </source>
</reference>